<keyword evidence="2" id="KW-0378">Hydrolase</keyword>
<gene>
    <name evidence="2" type="ORF">D7D52_27385</name>
</gene>
<dbReference type="GO" id="GO:0016787">
    <property type="term" value="F:hydrolase activity"/>
    <property type="evidence" value="ECO:0007669"/>
    <property type="project" value="InterPro"/>
</dbReference>
<dbReference type="Proteomes" id="UP000267164">
    <property type="component" value="Chromosome"/>
</dbReference>
<dbReference type="InterPro" id="IPR006935">
    <property type="entry name" value="Helicase/UvrB_N"/>
</dbReference>
<keyword evidence="3" id="KW-1185">Reference proteome</keyword>
<reference evidence="2 3" key="1">
    <citation type="submission" date="2018-09" db="EMBL/GenBank/DDBJ databases">
        <title>Nocardia yunnanensis sp. nov., an actinomycete isolated from a soil sample.</title>
        <authorList>
            <person name="Zhang J."/>
        </authorList>
    </citation>
    <scope>NUCLEOTIDE SEQUENCE [LARGE SCALE GENOMIC DNA]</scope>
    <source>
        <strain evidence="2 3">CFHS0054</strain>
    </source>
</reference>
<organism evidence="2 3">
    <name type="scientific">Nocardia yunnanensis</name>
    <dbReference type="NCBI Taxonomy" id="2382165"/>
    <lineage>
        <taxon>Bacteria</taxon>
        <taxon>Bacillati</taxon>
        <taxon>Actinomycetota</taxon>
        <taxon>Actinomycetes</taxon>
        <taxon>Mycobacteriales</taxon>
        <taxon>Nocardiaceae</taxon>
        <taxon>Nocardia</taxon>
    </lineage>
</organism>
<evidence type="ECO:0000259" key="1">
    <source>
        <dbReference type="PROSITE" id="PS51192"/>
    </source>
</evidence>
<sequence length="599" mass="65213">MGPVPQCVVRHSAGLCRIGKQWVAIANLYRVTSGGGGSLRAWQRRALTKYLTTKPRDFLAVATPGAGKTTFALRVAAELLNDRTVDQVTVVAPTEHLKHQWAASAARNGIQLDSNFSNSTGSTSSDYHGVVVTYAQIASHPFKHRVRTENRRTLVIMDEIHHAGDAKSWGEAVEEAFSDATRRLHLTGTPFRSDDSKIPFITYEADESGFEKSRADHTYGYSEALADGVVRPVVFLAYSGEAHWRDSAGEEYSARLGEPLNAEQTARAWRTALDPAGDWMSKVLQAADTRLRQLRATGMPDAGGLVIATDQDKARDYAELLEHISGTKPTVVLSDDPDSSKRIGEFSDNTDPWMVAVRMVSEGVDVPRLAVGVYATSASTPLYFAQAIGRFVRARKAGETASVFLPSVPVLLDLAAQLELQRDHVIGKPHREANSLEDELLIDANRQKDEPGEEEKKFVALAADAELDQVIYDGDSFGTATFSGSDEEADYLGIPGLLDADQMRALLRERQTRQLADRSAAVAAPAGPSVEAAAERAATADRLSELRRELNSLVAMHHHRTGKPHGVIHGDLRRECGGPPTALATADQLTERIAALRRV</sequence>
<accession>A0A386ZG84</accession>
<dbReference type="PROSITE" id="PS51192">
    <property type="entry name" value="HELICASE_ATP_BIND_1"/>
    <property type="match status" value="1"/>
</dbReference>
<dbReference type="EMBL" id="CP032568">
    <property type="protein sequence ID" value="AYF76912.1"/>
    <property type="molecule type" value="Genomic_DNA"/>
</dbReference>
<dbReference type="PANTHER" id="PTHR47396">
    <property type="entry name" value="TYPE I RESTRICTION ENZYME ECOKI R PROTEIN"/>
    <property type="match status" value="1"/>
</dbReference>
<name>A0A386ZG84_9NOCA</name>
<dbReference type="GO" id="GO:0004386">
    <property type="term" value="F:helicase activity"/>
    <property type="evidence" value="ECO:0007669"/>
    <property type="project" value="UniProtKB-KW"/>
</dbReference>
<evidence type="ECO:0000313" key="2">
    <source>
        <dbReference type="EMBL" id="AYF76912.1"/>
    </source>
</evidence>
<dbReference type="SMART" id="SM00487">
    <property type="entry name" value="DEXDc"/>
    <property type="match status" value="1"/>
</dbReference>
<dbReference type="OrthoDB" id="5165890at2"/>
<protein>
    <submittedName>
        <fullName evidence="2">DEAD/DEAH box helicase</fullName>
    </submittedName>
</protein>
<dbReference type="InterPro" id="IPR050742">
    <property type="entry name" value="Helicase_Restrict-Modif_Enz"/>
</dbReference>
<dbReference type="SUPFAM" id="SSF52540">
    <property type="entry name" value="P-loop containing nucleoside triphosphate hydrolases"/>
    <property type="match status" value="2"/>
</dbReference>
<dbReference type="GO" id="GO:0005524">
    <property type="term" value="F:ATP binding"/>
    <property type="evidence" value="ECO:0007669"/>
    <property type="project" value="InterPro"/>
</dbReference>
<evidence type="ECO:0000313" key="3">
    <source>
        <dbReference type="Proteomes" id="UP000267164"/>
    </source>
</evidence>
<dbReference type="GO" id="GO:0005829">
    <property type="term" value="C:cytosol"/>
    <property type="evidence" value="ECO:0007669"/>
    <property type="project" value="TreeGrafter"/>
</dbReference>
<dbReference type="Gene3D" id="3.40.50.300">
    <property type="entry name" value="P-loop containing nucleotide triphosphate hydrolases"/>
    <property type="match status" value="2"/>
</dbReference>
<keyword evidence="2" id="KW-0067">ATP-binding</keyword>
<dbReference type="InterPro" id="IPR027417">
    <property type="entry name" value="P-loop_NTPase"/>
</dbReference>
<dbReference type="GO" id="GO:0003677">
    <property type="term" value="F:DNA binding"/>
    <property type="evidence" value="ECO:0007669"/>
    <property type="project" value="InterPro"/>
</dbReference>
<dbReference type="PANTHER" id="PTHR47396:SF2">
    <property type="entry name" value="HELICASE ATP-BINDING DOMAIN-CONTAINING PROTEIN"/>
    <property type="match status" value="1"/>
</dbReference>
<dbReference type="KEGG" id="nyu:D7D52_27385"/>
<dbReference type="InterPro" id="IPR014001">
    <property type="entry name" value="Helicase_ATP-bd"/>
</dbReference>
<keyword evidence="2" id="KW-0547">Nucleotide-binding</keyword>
<proteinExistence type="predicted"/>
<feature type="domain" description="Helicase ATP-binding" evidence="1">
    <location>
        <begin position="49"/>
        <end position="208"/>
    </location>
</feature>
<dbReference type="AlphaFoldDB" id="A0A386ZG84"/>
<keyword evidence="2" id="KW-0347">Helicase</keyword>
<dbReference type="Pfam" id="PF04851">
    <property type="entry name" value="ResIII"/>
    <property type="match status" value="1"/>
</dbReference>